<evidence type="ECO:0000259" key="3">
    <source>
        <dbReference type="Pfam" id="PF16220"/>
    </source>
</evidence>
<reference evidence="4 5" key="1">
    <citation type="submission" date="2018-05" db="EMBL/GenBank/DDBJ databases">
        <title>Complete Genome Sequence of the Nonylphenol-Degrading Bacterium Sphingobium amiense DSM 16289T.</title>
        <authorList>
            <person name="Ootsuka M."/>
            <person name="Nishizawa T."/>
            <person name="Ohta H."/>
        </authorList>
    </citation>
    <scope>NUCLEOTIDE SEQUENCE [LARGE SCALE GENOMIC DNA]</scope>
    <source>
        <strain evidence="4 5">DSM 16289</strain>
    </source>
</reference>
<dbReference type="InterPro" id="IPR012373">
    <property type="entry name" value="Ferrdict_sens_TM"/>
</dbReference>
<keyword evidence="1" id="KW-1133">Transmembrane helix</keyword>
<dbReference type="Proteomes" id="UP000279959">
    <property type="component" value="Chromosome"/>
</dbReference>
<evidence type="ECO:0000313" key="4">
    <source>
        <dbReference type="EMBL" id="BBD96653.1"/>
    </source>
</evidence>
<dbReference type="PIRSF" id="PIRSF018266">
    <property type="entry name" value="FecR"/>
    <property type="match status" value="1"/>
</dbReference>
<gene>
    <name evidence="4" type="ORF">SAMIE_1001540</name>
</gene>
<dbReference type="Pfam" id="PF04773">
    <property type="entry name" value="FecR"/>
    <property type="match status" value="1"/>
</dbReference>
<dbReference type="GO" id="GO:0016989">
    <property type="term" value="F:sigma factor antagonist activity"/>
    <property type="evidence" value="ECO:0007669"/>
    <property type="project" value="TreeGrafter"/>
</dbReference>
<dbReference type="EMBL" id="AP018664">
    <property type="protein sequence ID" value="BBD96653.1"/>
    <property type="molecule type" value="Genomic_DNA"/>
</dbReference>
<proteinExistence type="predicted"/>
<protein>
    <submittedName>
        <fullName evidence="4">DUF4880 domain-containing protein</fullName>
    </submittedName>
</protein>
<dbReference type="RefSeq" id="WP_066703038.1">
    <property type="nucleotide sequence ID" value="NZ_AP018664.1"/>
</dbReference>
<dbReference type="Gene3D" id="2.60.120.1440">
    <property type="match status" value="1"/>
</dbReference>
<evidence type="ECO:0000313" key="5">
    <source>
        <dbReference type="Proteomes" id="UP000279959"/>
    </source>
</evidence>
<feature type="domain" description="FecR N-terminal" evidence="3">
    <location>
        <begin position="19"/>
        <end position="60"/>
    </location>
</feature>
<feature type="domain" description="FecR protein" evidence="2">
    <location>
        <begin position="125"/>
        <end position="216"/>
    </location>
</feature>
<organism evidence="4 5">
    <name type="scientific">Sphingobium amiense</name>
    <dbReference type="NCBI Taxonomy" id="135719"/>
    <lineage>
        <taxon>Bacteria</taxon>
        <taxon>Pseudomonadati</taxon>
        <taxon>Pseudomonadota</taxon>
        <taxon>Alphaproteobacteria</taxon>
        <taxon>Sphingomonadales</taxon>
        <taxon>Sphingomonadaceae</taxon>
        <taxon>Sphingobium</taxon>
    </lineage>
</organism>
<dbReference type="InterPro" id="IPR032623">
    <property type="entry name" value="FecR_N"/>
</dbReference>
<accession>A0A494VW88</accession>
<name>A0A494VW88_9SPHN</name>
<keyword evidence="5" id="KW-1185">Reference proteome</keyword>
<dbReference type="Pfam" id="PF16220">
    <property type="entry name" value="DUF4880"/>
    <property type="match status" value="1"/>
</dbReference>
<dbReference type="PANTHER" id="PTHR30273:SF2">
    <property type="entry name" value="PROTEIN FECR"/>
    <property type="match status" value="1"/>
</dbReference>
<evidence type="ECO:0000256" key="1">
    <source>
        <dbReference type="SAM" id="Phobius"/>
    </source>
</evidence>
<sequence>MSAGRDTGEDMAERRRANREASGWVILLQEDPEDHALRSEFDAWLDAKPVHRDAWAETQRISHVVRTMPPAHAHRWRRVKPSILPFLGRNNRRRAAHIFLGAAAACLAITVAPGVLLDLRADAIAGTGEMRSVELADGSKMILAPESAVAFDVSRGGERTVQLLRGRAWFDVAPDPDHPFQVVTDVTTTTVLGTAFEVRKGAGHQVSVAVRNGLVRVACDDQPDQTERLTAGEALDLRCAEQSAFRKDVDPARIAAWTDHQIIVSDRPVREVIDALRPWHSGLILTYGTGLDTRRVTGVYDTRQSREVLQALAQSHGLTVRNVTPWVTVITADQGDD</sequence>
<evidence type="ECO:0000259" key="2">
    <source>
        <dbReference type="Pfam" id="PF04773"/>
    </source>
</evidence>
<keyword evidence="1" id="KW-0812">Transmembrane</keyword>
<feature type="transmembrane region" description="Helical" evidence="1">
    <location>
        <begin position="98"/>
        <end position="117"/>
    </location>
</feature>
<dbReference type="KEGG" id="sami:SAMIE_1001540"/>
<dbReference type="PANTHER" id="PTHR30273">
    <property type="entry name" value="PERIPLASMIC SIGNAL SENSOR AND SIGMA FACTOR ACTIVATOR FECR-RELATED"/>
    <property type="match status" value="1"/>
</dbReference>
<dbReference type="InterPro" id="IPR006860">
    <property type="entry name" value="FecR"/>
</dbReference>
<dbReference type="AlphaFoldDB" id="A0A494VW88"/>
<keyword evidence="1" id="KW-0472">Membrane</keyword>